<dbReference type="PANTHER" id="PTHR30537">
    <property type="entry name" value="HTH-TYPE TRANSCRIPTIONAL REGULATOR"/>
    <property type="match status" value="1"/>
</dbReference>
<reference evidence="6 7" key="1">
    <citation type="submission" date="2023-10" db="EMBL/GenBank/DDBJ databases">
        <title>Phytobacter spp. The emergence of a new genus of hospital-origin enterobacteria encoding carbapenemases in Argentina.</title>
        <authorList>
            <person name="Vay C."/>
            <person name="Almuzara M."/>
            <person name="Traglia G.M."/>
            <person name="Campos J."/>
        </authorList>
    </citation>
    <scope>NUCLEOTIDE SEQUENCE [LARGE SCALE GENOMIC DNA]</scope>
    <source>
        <strain evidence="6 7">CVMA36</strain>
    </source>
</reference>
<keyword evidence="4" id="KW-0804">Transcription</keyword>
<dbReference type="Proteomes" id="UP001286589">
    <property type="component" value="Unassembled WGS sequence"/>
</dbReference>
<dbReference type="InterPro" id="IPR036388">
    <property type="entry name" value="WH-like_DNA-bd_sf"/>
</dbReference>
<evidence type="ECO:0000313" key="7">
    <source>
        <dbReference type="Proteomes" id="UP001286589"/>
    </source>
</evidence>
<dbReference type="SUPFAM" id="SSF46785">
    <property type="entry name" value="Winged helix' DNA-binding domain"/>
    <property type="match status" value="1"/>
</dbReference>
<dbReference type="GO" id="GO:0003700">
    <property type="term" value="F:DNA-binding transcription factor activity"/>
    <property type="evidence" value="ECO:0007669"/>
    <property type="project" value="InterPro"/>
</dbReference>
<protein>
    <submittedName>
        <fullName evidence="6">LysR family transcriptional regulator</fullName>
    </submittedName>
</protein>
<dbReference type="InterPro" id="IPR000847">
    <property type="entry name" value="LysR_HTH_N"/>
</dbReference>
<organism evidence="6 7">
    <name type="scientific">Phytobacter ursingii</name>
    <dbReference type="NCBI Taxonomy" id="1972431"/>
    <lineage>
        <taxon>Bacteria</taxon>
        <taxon>Pseudomonadati</taxon>
        <taxon>Pseudomonadota</taxon>
        <taxon>Gammaproteobacteria</taxon>
        <taxon>Enterobacterales</taxon>
        <taxon>Enterobacteriaceae</taxon>
        <taxon>Phytobacter</taxon>
    </lineage>
</organism>
<proteinExistence type="inferred from homology"/>
<comment type="similarity">
    <text evidence="1">Belongs to the LysR transcriptional regulatory family.</text>
</comment>
<evidence type="ECO:0000256" key="4">
    <source>
        <dbReference type="ARBA" id="ARBA00023163"/>
    </source>
</evidence>
<name>A0AB35RST3_9ENTR</name>
<evidence type="ECO:0000313" key="6">
    <source>
        <dbReference type="EMBL" id="MDV2864412.1"/>
    </source>
</evidence>
<gene>
    <name evidence="6" type="ORF">R0H02_18345</name>
</gene>
<dbReference type="EMBL" id="JAWJAC010000011">
    <property type="protein sequence ID" value="MDV2864412.1"/>
    <property type="molecule type" value="Genomic_DNA"/>
</dbReference>
<accession>A0AB35RST3</accession>
<dbReference type="InterPro" id="IPR036390">
    <property type="entry name" value="WH_DNA-bd_sf"/>
</dbReference>
<dbReference type="Pfam" id="PF03466">
    <property type="entry name" value="LysR_substrate"/>
    <property type="match status" value="1"/>
</dbReference>
<evidence type="ECO:0000256" key="2">
    <source>
        <dbReference type="ARBA" id="ARBA00023015"/>
    </source>
</evidence>
<evidence type="ECO:0000259" key="5">
    <source>
        <dbReference type="PROSITE" id="PS50931"/>
    </source>
</evidence>
<dbReference type="PROSITE" id="PS50931">
    <property type="entry name" value="HTH_LYSR"/>
    <property type="match status" value="1"/>
</dbReference>
<dbReference type="InterPro" id="IPR005119">
    <property type="entry name" value="LysR_subst-bd"/>
</dbReference>
<dbReference type="Pfam" id="PF00126">
    <property type="entry name" value="HTH_1"/>
    <property type="match status" value="1"/>
</dbReference>
<evidence type="ECO:0000256" key="3">
    <source>
        <dbReference type="ARBA" id="ARBA00023125"/>
    </source>
</evidence>
<dbReference type="InterPro" id="IPR058163">
    <property type="entry name" value="LysR-type_TF_proteobact-type"/>
</dbReference>
<dbReference type="RefSeq" id="WP_229221770.1">
    <property type="nucleotide sequence ID" value="NZ_JAWJAC010000011.1"/>
</dbReference>
<sequence>MDRLTAMKVFINVVELGSLTAAANRMEISRAMATRYIASLESELRVRLLHRTSRCLGPTSDGCNILSFCRQIIALNEDIELATAGRHTEPQGLIRVASSISFGQSYLAGAIARYAERFPKTSVEMVLGDHAVNLNEGSVDLAIIVGSEPAQGMISRLLTRCPSVVCAAPAYLDRCGAPGHPDDLRQHNCLNHTRFGNTWRFCPSSEEPDMPVIEVEVSGSIAANDSMVLLSVALSGKGIVHLPAFTCSADIQSGALVALFPDYQLPQLDVYAAYASRKYLPATTRSLLDFLLTDITRS</sequence>
<dbReference type="GO" id="GO:0006351">
    <property type="term" value="P:DNA-templated transcription"/>
    <property type="evidence" value="ECO:0007669"/>
    <property type="project" value="TreeGrafter"/>
</dbReference>
<dbReference type="PANTHER" id="PTHR30537:SF35">
    <property type="entry name" value="TRANSCRIPTIONAL REGULATORY PROTEIN"/>
    <property type="match status" value="1"/>
</dbReference>
<evidence type="ECO:0000256" key="1">
    <source>
        <dbReference type="ARBA" id="ARBA00009437"/>
    </source>
</evidence>
<dbReference type="CDD" id="cd08422">
    <property type="entry name" value="PBP2_CrgA_like"/>
    <property type="match status" value="1"/>
</dbReference>
<feature type="domain" description="HTH lysR-type" evidence="5">
    <location>
        <begin position="1"/>
        <end position="59"/>
    </location>
</feature>
<dbReference type="Gene3D" id="1.10.10.10">
    <property type="entry name" value="Winged helix-like DNA-binding domain superfamily/Winged helix DNA-binding domain"/>
    <property type="match status" value="1"/>
</dbReference>
<dbReference type="SUPFAM" id="SSF53850">
    <property type="entry name" value="Periplasmic binding protein-like II"/>
    <property type="match status" value="1"/>
</dbReference>
<dbReference type="AlphaFoldDB" id="A0AB35RST3"/>
<dbReference type="Gene3D" id="3.40.190.290">
    <property type="match status" value="1"/>
</dbReference>
<keyword evidence="3" id="KW-0238">DNA-binding</keyword>
<keyword evidence="7" id="KW-1185">Reference proteome</keyword>
<keyword evidence="2" id="KW-0805">Transcription regulation</keyword>
<comment type="caution">
    <text evidence="6">The sequence shown here is derived from an EMBL/GenBank/DDBJ whole genome shotgun (WGS) entry which is preliminary data.</text>
</comment>
<dbReference type="GO" id="GO:0043565">
    <property type="term" value="F:sequence-specific DNA binding"/>
    <property type="evidence" value="ECO:0007669"/>
    <property type="project" value="TreeGrafter"/>
</dbReference>